<feature type="region of interest" description="Disordered" evidence="1">
    <location>
        <begin position="1"/>
        <end position="22"/>
    </location>
</feature>
<dbReference type="EMBL" id="BMAO01008945">
    <property type="protein sequence ID" value="GFR27638.1"/>
    <property type="molecule type" value="Genomic_DNA"/>
</dbReference>
<sequence>MTHVREESVLTEGGRERQKKKGWHTVSFAHEERSVKPSRPCFNCQSEYRKCVSDSHNKGTAPTTTSSAKSVIGKCCHAFVNPTLEWKSLWWKYH</sequence>
<gene>
    <name evidence="2" type="ORF">TNCT_80541</name>
</gene>
<protein>
    <submittedName>
        <fullName evidence="2">Uncharacterized protein</fullName>
    </submittedName>
</protein>
<reference evidence="2" key="1">
    <citation type="submission" date="2020-07" db="EMBL/GenBank/DDBJ databases">
        <title>Multicomponent nature underlies the extraordinary mechanical properties of spider dragline silk.</title>
        <authorList>
            <person name="Kono N."/>
            <person name="Nakamura H."/>
            <person name="Mori M."/>
            <person name="Yoshida Y."/>
            <person name="Ohtoshi R."/>
            <person name="Malay A.D."/>
            <person name="Moran D.A.P."/>
            <person name="Tomita M."/>
            <person name="Numata K."/>
            <person name="Arakawa K."/>
        </authorList>
    </citation>
    <scope>NUCLEOTIDE SEQUENCE</scope>
</reference>
<comment type="caution">
    <text evidence="2">The sequence shown here is derived from an EMBL/GenBank/DDBJ whole genome shotgun (WGS) entry which is preliminary data.</text>
</comment>
<evidence type="ECO:0000313" key="2">
    <source>
        <dbReference type="EMBL" id="GFR27638.1"/>
    </source>
</evidence>
<evidence type="ECO:0000256" key="1">
    <source>
        <dbReference type="SAM" id="MobiDB-lite"/>
    </source>
</evidence>
<organism evidence="2 3">
    <name type="scientific">Trichonephila clavata</name>
    <name type="common">Joro spider</name>
    <name type="synonym">Nephila clavata</name>
    <dbReference type="NCBI Taxonomy" id="2740835"/>
    <lineage>
        <taxon>Eukaryota</taxon>
        <taxon>Metazoa</taxon>
        <taxon>Ecdysozoa</taxon>
        <taxon>Arthropoda</taxon>
        <taxon>Chelicerata</taxon>
        <taxon>Arachnida</taxon>
        <taxon>Araneae</taxon>
        <taxon>Araneomorphae</taxon>
        <taxon>Entelegynae</taxon>
        <taxon>Araneoidea</taxon>
        <taxon>Nephilidae</taxon>
        <taxon>Trichonephila</taxon>
    </lineage>
</organism>
<dbReference type="OrthoDB" id="10561818at2759"/>
<accession>A0A8X6JJC4</accession>
<feature type="compositionally biased region" description="Basic and acidic residues" evidence="1">
    <location>
        <begin position="1"/>
        <end position="16"/>
    </location>
</feature>
<proteinExistence type="predicted"/>
<evidence type="ECO:0000313" key="3">
    <source>
        <dbReference type="Proteomes" id="UP000887116"/>
    </source>
</evidence>
<dbReference type="Proteomes" id="UP000887116">
    <property type="component" value="Unassembled WGS sequence"/>
</dbReference>
<keyword evidence="3" id="KW-1185">Reference proteome</keyword>
<name>A0A8X6JJC4_TRICU</name>
<dbReference type="AlphaFoldDB" id="A0A8X6JJC4"/>